<keyword evidence="10" id="KW-1185">Reference proteome</keyword>
<dbReference type="InterPro" id="IPR002891">
    <property type="entry name" value="APS"/>
</dbReference>
<dbReference type="NCBIfam" id="NF003013">
    <property type="entry name" value="PRK03846.1"/>
    <property type="match status" value="1"/>
</dbReference>
<sequence>MKAFTIWFTGLSGSGKTTLSRRVYLEIRRRGLKAELLDGDIIRTNFSQELGFTKRERDINVRRIGFLSWLLNKHGIISVVAAIAPYEDTRQQNRLLIPNYIEVFCSCPLEVVEARDVKGLYARARAGEIPHFTGISDPYEPPRTPEVVVHTDQESVEESLSKILSYLEKRDLIPVKPVSPKDYAEIEEEERRLRRHLAQIGYARKEW</sequence>
<dbReference type="GO" id="GO:0005737">
    <property type="term" value="C:cytoplasm"/>
    <property type="evidence" value="ECO:0007669"/>
    <property type="project" value="TreeGrafter"/>
</dbReference>
<dbReference type="GO" id="GO:0019379">
    <property type="term" value="P:sulfate assimilation, phosphoadenylyl sulfate reduction by phosphoadenylyl-sulfate reductase (thioredoxin)"/>
    <property type="evidence" value="ECO:0007669"/>
    <property type="project" value="TreeGrafter"/>
</dbReference>
<keyword evidence="4 6" id="KW-0547">Nucleotide-binding</keyword>
<comment type="function">
    <text evidence="6 7">Catalyzes the synthesis of activated sulfate.</text>
</comment>
<evidence type="ECO:0000256" key="3">
    <source>
        <dbReference type="ARBA" id="ARBA00022679"/>
    </source>
</evidence>
<dbReference type="AlphaFoldDB" id="A0A6G7PUD8"/>
<dbReference type="Pfam" id="PF01583">
    <property type="entry name" value="APS_kinase"/>
    <property type="match status" value="1"/>
</dbReference>
<dbReference type="InterPro" id="IPR059117">
    <property type="entry name" value="APS_kinase_dom"/>
</dbReference>
<evidence type="ECO:0000313" key="9">
    <source>
        <dbReference type="EMBL" id="QIJ71295.1"/>
    </source>
</evidence>
<dbReference type="HAMAP" id="MF_00065">
    <property type="entry name" value="Adenylyl_sulf_kinase"/>
    <property type="match status" value="1"/>
</dbReference>
<evidence type="ECO:0000256" key="2">
    <source>
        <dbReference type="ARBA" id="ARBA00012121"/>
    </source>
</evidence>
<dbReference type="Proteomes" id="UP000502179">
    <property type="component" value="Chromosome"/>
</dbReference>
<dbReference type="EMBL" id="CP048877">
    <property type="protein sequence ID" value="QIJ71295.1"/>
    <property type="molecule type" value="Genomic_DNA"/>
</dbReference>
<gene>
    <name evidence="6 9" type="primary">cysC</name>
    <name evidence="9" type="ORF">G4V39_02915</name>
</gene>
<evidence type="ECO:0000256" key="6">
    <source>
        <dbReference type="HAMAP-Rule" id="MF_00065"/>
    </source>
</evidence>
<dbReference type="PANTHER" id="PTHR42700:SF1">
    <property type="entry name" value="SULFATE ADENYLYLTRANSFERASE"/>
    <property type="match status" value="1"/>
</dbReference>
<evidence type="ECO:0000256" key="7">
    <source>
        <dbReference type="RuleBase" id="RU004347"/>
    </source>
</evidence>
<dbReference type="KEGG" id="tav:G4V39_02915"/>
<dbReference type="EC" id="2.7.1.25" evidence="2 6"/>
<accession>A0A6G7PUD8</accession>
<dbReference type="SUPFAM" id="SSF52540">
    <property type="entry name" value="P-loop containing nucleoside triphosphate hydrolases"/>
    <property type="match status" value="1"/>
</dbReference>
<evidence type="ECO:0000256" key="1">
    <source>
        <dbReference type="ARBA" id="ARBA00001823"/>
    </source>
</evidence>
<dbReference type="NCBIfam" id="TIGR00455">
    <property type="entry name" value="apsK"/>
    <property type="match status" value="1"/>
</dbReference>
<dbReference type="GO" id="GO:0010134">
    <property type="term" value="P:sulfate assimilation via adenylyl sulfate reduction"/>
    <property type="evidence" value="ECO:0007669"/>
    <property type="project" value="TreeGrafter"/>
</dbReference>
<feature type="binding site" evidence="6">
    <location>
        <begin position="10"/>
        <end position="17"/>
    </location>
    <ligand>
        <name>ATP</name>
        <dbReference type="ChEBI" id="CHEBI:30616"/>
    </ligand>
</feature>
<dbReference type="CDD" id="cd02027">
    <property type="entry name" value="APSK"/>
    <property type="match status" value="1"/>
</dbReference>
<organism evidence="9 10">
    <name type="scientific">Thermosulfuriphilus ammonigenes</name>
    <dbReference type="NCBI Taxonomy" id="1936021"/>
    <lineage>
        <taxon>Bacteria</taxon>
        <taxon>Pseudomonadati</taxon>
        <taxon>Thermodesulfobacteriota</taxon>
        <taxon>Thermodesulfobacteria</taxon>
        <taxon>Thermodesulfobacteriales</taxon>
        <taxon>Thermodesulfobacteriaceae</taxon>
        <taxon>Thermosulfuriphilus</taxon>
    </lineage>
</organism>
<keyword evidence="6" id="KW-0597">Phosphoprotein</keyword>
<dbReference type="InterPro" id="IPR050512">
    <property type="entry name" value="Sulf_AdTrans/APS_kinase"/>
</dbReference>
<feature type="domain" description="APS kinase" evidence="8">
    <location>
        <begin position="3"/>
        <end position="149"/>
    </location>
</feature>
<keyword evidence="5 6" id="KW-0067">ATP-binding</keyword>
<dbReference type="GO" id="GO:0070814">
    <property type="term" value="P:hydrogen sulfide biosynthetic process"/>
    <property type="evidence" value="ECO:0007669"/>
    <property type="project" value="UniProtKB-UniRule"/>
</dbReference>
<evidence type="ECO:0000256" key="5">
    <source>
        <dbReference type="ARBA" id="ARBA00022840"/>
    </source>
</evidence>
<evidence type="ECO:0000313" key="10">
    <source>
        <dbReference type="Proteomes" id="UP000502179"/>
    </source>
</evidence>
<keyword evidence="3 6" id="KW-0808">Transferase</keyword>
<comment type="pathway">
    <text evidence="6 7">Sulfur metabolism; hydrogen sulfide biosynthesis; sulfite from sulfate: step 2/3.</text>
</comment>
<keyword evidence="6 7" id="KW-0418">Kinase</keyword>
<dbReference type="InterPro" id="IPR027417">
    <property type="entry name" value="P-loop_NTPase"/>
</dbReference>
<dbReference type="GO" id="GO:0004020">
    <property type="term" value="F:adenylylsulfate kinase activity"/>
    <property type="evidence" value="ECO:0007669"/>
    <property type="project" value="UniProtKB-UniRule"/>
</dbReference>
<name>A0A6G7PUD8_9BACT</name>
<dbReference type="GO" id="GO:0005524">
    <property type="term" value="F:ATP binding"/>
    <property type="evidence" value="ECO:0007669"/>
    <property type="project" value="UniProtKB-UniRule"/>
</dbReference>
<dbReference type="RefSeq" id="WP_166031517.1">
    <property type="nucleotide sequence ID" value="NZ_CP048877.1"/>
</dbReference>
<dbReference type="UniPathway" id="UPA00140">
    <property type="reaction ID" value="UER00205"/>
</dbReference>
<protein>
    <recommendedName>
        <fullName evidence="2 6">Adenylyl-sulfate kinase</fullName>
        <ecNumber evidence="2 6">2.7.1.25</ecNumber>
    </recommendedName>
    <alternativeName>
        <fullName evidence="6">APS kinase</fullName>
    </alternativeName>
    <alternativeName>
        <fullName evidence="6">ATP adenosine-5'-phosphosulfate 3'-phosphotransferase</fullName>
    </alternativeName>
    <alternativeName>
        <fullName evidence="6">Adenosine-5'-phosphosulfate kinase</fullName>
    </alternativeName>
</protein>
<comment type="catalytic activity">
    <reaction evidence="1 6 7">
        <text>adenosine 5'-phosphosulfate + ATP = 3'-phosphoadenylyl sulfate + ADP + H(+)</text>
        <dbReference type="Rhea" id="RHEA:24152"/>
        <dbReference type="ChEBI" id="CHEBI:15378"/>
        <dbReference type="ChEBI" id="CHEBI:30616"/>
        <dbReference type="ChEBI" id="CHEBI:58243"/>
        <dbReference type="ChEBI" id="CHEBI:58339"/>
        <dbReference type="ChEBI" id="CHEBI:456216"/>
        <dbReference type="EC" id="2.7.1.25"/>
    </reaction>
</comment>
<evidence type="ECO:0000259" key="8">
    <source>
        <dbReference type="Pfam" id="PF01583"/>
    </source>
</evidence>
<dbReference type="Gene3D" id="3.40.50.300">
    <property type="entry name" value="P-loop containing nucleotide triphosphate hydrolases"/>
    <property type="match status" value="1"/>
</dbReference>
<comment type="caution">
    <text evidence="6">Lacks conserved residue(s) required for the propagation of feature annotation.</text>
</comment>
<proteinExistence type="inferred from homology"/>
<comment type="similarity">
    <text evidence="6 7">Belongs to the APS kinase family.</text>
</comment>
<dbReference type="PANTHER" id="PTHR42700">
    <property type="entry name" value="SULFATE ADENYLYLTRANSFERASE"/>
    <property type="match status" value="1"/>
</dbReference>
<reference evidence="9 10" key="1">
    <citation type="submission" date="2020-02" db="EMBL/GenBank/DDBJ databases">
        <title>Genome analysis of Thermosulfuriphilus ammonigenes ST65T, an anaerobic thermophilic chemolithoautotrophic bacterium isolated from a deep-sea hydrothermal vent.</title>
        <authorList>
            <person name="Slobodkina G."/>
            <person name="Allioux M."/>
            <person name="Merkel A."/>
            <person name="Alain K."/>
            <person name="Jebbar M."/>
            <person name="Slobodkin A."/>
        </authorList>
    </citation>
    <scope>NUCLEOTIDE SEQUENCE [LARGE SCALE GENOMIC DNA]</scope>
    <source>
        <strain evidence="9 10">ST65</strain>
    </source>
</reference>
<dbReference type="GO" id="GO:0004781">
    <property type="term" value="F:sulfate adenylyltransferase (ATP) activity"/>
    <property type="evidence" value="ECO:0007669"/>
    <property type="project" value="TreeGrafter"/>
</dbReference>
<evidence type="ECO:0000256" key="4">
    <source>
        <dbReference type="ARBA" id="ARBA00022741"/>
    </source>
</evidence>